<comment type="subcellular location">
    <subcellularLocation>
        <location evidence="1">Membrane</location>
    </subcellularLocation>
    <subcellularLocation>
        <location evidence="2">Secreted</location>
    </subcellularLocation>
</comment>
<dbReference type="Pfam" id="PF26363">
    <property type="entry name" value="Phospholipase-like"/>
    <property type="match status" value="1"/>
</dbReference>
<feature type="region of interest" description="Disordered" evidence="9">
    <location>
        <begin position="1118"/>
        <end position="1146"/>
    </location>
</feature>
<evidence type="ECO:0000256" key="4">
    <source>
        <dbReference type="ARBA" id="ARBA00022656"/>
    </source>
</evidence>
<dbReference type="InterPro" id="IPR003995">
    <property type="entry name" value="RTX_toxin_determinant-A"/>
</dbReference>
<dbReference type="PROSITE" id="PS00330">
    <property type="entry name" value="HEMOLYSIN_CALCIUM"/>
    <property type="match status" value="15"/>
</dbReference>
<accession>A0A7Z7IX88</accession>
<dbReference type="InterPro" id="IPR010566">
    <property type="entry name" value="Haemolys_ca-bd"/>
</dbReference>
<gene>
    <name evidence="11" type="ORF">XFF6991_120030</name>
</gene>
<dbReference type="SUPFAM" id="SSF53474">
    <property type="entry name" value="alpha/beta-Hydrolases"/>
    <property type="match status" value="1"/>
</dbReference>
<dbReference type="SUPFAM" id="SSF51120">
    <property type="entry name" value="beta-Roll"/>
    <property type="match status" value="12"/>
</dbReference>
<dbReference type="PANTHER" id="PTHR38340">
    <property type="entry name" value="S-LAYER PROTEIN"/>
    <property type="match status" value="1"/>
</dbReference>
<dbReference type="GO" id="GO:0005576">
    <property type="term" value="C:extracellular region"/>
    <property type="evidence" value="ECO:0007669"/>
    <property type="project" value="UniProtKB-SubCell"/>
</dbReference>
<dbReference type="Gene3D" id="2.150.10.10">
    <property type="entry name" value="Serralysin-like metalloprotease, C-terminal"/>
    <property type="match status" value="14"/>
</dbReference>
<feature type="domain" description="Haemolysin-type calcium binding-related" evidence="10">
    <location>
        <begin position="1755"/>
        <end position="1792"/>
    </location>
</feature>
<evidence type="ECO:0000313" key="11">
    <source>
        <dbReference type="EMBL" id="SOO22163.1"/>
    </source>
</evidence>
<name>A0A7Z7IX88_XANCH</name>
<evidence type="ECO:0000256" key="8">
    <source>
        <dbReference type="ARBA" id="ARBA00023136"/>
    </source>
</evidence>
<evidence type="ECO:0000256" key="1">
    <source>
        <dbReference type="ARBA" id="ARBA00004370"/>
    </source>
</evidence>
<evidence type="ECO:0000256" key="2">
    <source>
        <dbReference type="ARBA" id="ARBA00004613"/>
    </source>
</evidence>
<dbReference type="InterPro" id="IPR011049">
    <property type="entry name" value="Serralysin-like_metalloprot_C"/>
</dbReference>
<proteinExistence type="predicted"/>
<organism evidence="11 12">
    <name type="scientific">Xanthomonas campestris pv. phaseoli</name>
    <dbReference type="NCBI Taxonomy" id="317013"/>
    <lineage>
        <taxon>Bacteria</taxon>
        <taxon>Pseudomonadati</taxon>
        <taxon>Pseudomonadota</taxon>
        <taxon>Gammaproteobacteria</taxon>
        <taxon>Lysobacterales</taxon>
        <taxon>Lysobacteraceae</taxon>
        <taxon>Xanthomonas</taxon>
    </lineage>
</organism>
<dbReference type="RefSeq" id="WP_158526046.1">
    <property type="nucleotide sequence ID" value="NZ_OCZC01000019.1"/>
</dbReference>
<dbReference type="PRINTS" id="PR00313">
    <property type="entry name" value="CABNDNGRPT"/>
</dbReference>
<reference evidence="11 12" key="1">
    <citation type="submission" date="2017-10" db="EMBL/GenBank/DDBJ databases">
        <authorList>
            <person name="Regsiter A."/>
            <person name="William W."/>
        </authorList>
    </citation>
    <scope>NUCLEOTIDE SEQUENCE [LARGE SCALE GENOMIC DNA]</scope>
    <source>
        <strain evidence="11 12">CFBP6991</strain>
    </source>
</reference>
<dbReference type="Proteomes" id="UP000234345">
    <property type="component" value="Unassembled WGS sequence"/>
</dbReference>
<dbReference type="Pfam" id="PF06594">
    <property type="entry name" value="HCBP_related"/>
    <property type="match status" value="3"/>
</dbReference>
<dbReference type="InterPro" id="IPR018511">
    <property type="entry name" value="Hemolysin-typ_Ca-bd_CS"/>
</dbReference>
<keyword evidence="4" id="KW-0800">Toxin</keyword>
<dbReference type="GO" id="GO:0005509">
    <property type="term" value="F:calcium ion binding"/>
    <property type="evidence" value="ECO:0007669"/>
    <property type="project" value="InterPro"/>
</dbReference>
<dbReference type="InterPro" id="IPR029058">
    <property type="entry name" value="AB_hydrolase_fold"/>
</dbReference>
<evidence type="ECO:0000256" key="3">
    <source>
        <dbReference type="ARBA" id="ARBA00022525"/>
    </source>
</evidence>
<feature type="domain" description="Haemolysin-type calcium binding-related" evidence="10">
    <location>
        <begin position="1603"/>
        <end position="1645"/>
    </location>
</feature>
<evidence type="ECO:0000313" key="12">
    <source>
        <dbReference type="Proteomes" id="UP000234345"/>
    </source>
</evidence>
<keyword evidence="5" id="KW-0677">Repeat</keyword>
<feature type="compositionally biased region" description="Acidic residues" evidence="9">
    <location>
        <begin position="933"/>
        <end position="949"/>
    </location>
</feature>
<dbReference type="PANTHER" id="PTHR38340:SF1">
    <property type="entry name" value="S-LAYER PROTEIN"/>
    <property type="match status" value="1"/>
</dbReference>
<dbReference type="GO" id="GO:0016020">
    <property type="term" value="C:membrane"/>
    <property type="evidence" value="ECO:0007669"/>
    <property type="project" value="UniProtKB-SubCell"/>
</dbReference>
<protein>
    <submittedName>
        <fullName evidence="11">RTX toxins and related Ca2+-binding protein</fullName>
    </submittedName>
</protein>
<evidence type="ECO:0000259" key="10">
    <source>
        <dbReference type="Pfam" id="PF06594"/>
    </source>
</evidence>
<keyword evidence="8" id="KW-0472">Membrane</keyword>
<evidence type="ECO:0000256" key="9">
    <source>
        <dbReference type="SAM" id="MobiDB-lite"/>
    </source>
</evidence>
<dbReference type="GO" id="GO:0006629">
    <property type="term" value="P:lipid metabolic process"/>
    <property type="evidence" value="ECO:0007669"/>
    <property type="project" value="InterPro"/>
</dbReference>
<dbReference type="Pfam" id="PF00353">
    <property type="entry name" value="HemolysinCabind"/>
    <property type="match status" value="18"/>
</dbReference>
<dbReference type="InterPro" id="IPR001343">
    <property type="entry name" value="Hemolysn_Ca-bd"/>
</dbReference>
<dbReference type="Gene3D" id="3.40.50.1820">
    <property type="entry name" value="alpha/beta hydrolase"/>
    <property type="match status" value="1"/>
</dbReference>
<feature type="region of interest" description="Disordered" evidence="9">
    <location>
        <begin position="933"/>
        <end position="1020"/>
    </location>
</feature>
<feature type="region of interest" description="Disordered" evidence="9">
    <location>
        <begin position="793"/>
        <end position="817"/>
    </location>
</feature>
<dbReference type="GO" id="GO:0090729">
    <property type="term" value="F:toxin activity"/>
    <property type="evidence" value="ECO:0007669"/>
    <property type="project" value="UniProtKB-KW"/>
</dbReference>
<evidence type="ECO:0000256" key="6">
    <source>
        <dbReference type="ARBA" id="ARBA00022837"/>
    </source>
</evidence>
<comment type="caution">
    <text evidence="11">The sequence shown here is derived from an EMBL/GenBank/DDBJ whole genome shotgun (WGS) entry which is preliminary data.</text>
</comment>
<evidence type="ECO:0000256" key="5">
    <source>
        <dbReference type="ARBA" id="ARBA00022737"/>
    </source>
</evidence>
<dbReference type="InterPro" id="IPR050557">
    <property type="entry name" value="RTX_toxin/Mannuronan_C5-epim"/>
</dbReference>
<keyword evidence="3" id="KW-0964">Secreted</keyword>
<feature type="domain" description="Haemolysin-type calcium binding-related" evidence="10">
    <location>
        <begin position="1436"/>
        <end position="1480"/>
    </location>
</feature>
<keyword evidence="6" id="KW-0106">Calcium</keyword>
<evidence type="ECO:0000256" key="7">
    <source>
        <dbReference type="ARBA" id="ARBA00023026"/>
    </source>
</evidence>
<dbReference type="EMBL" id="OCZC01000019">
    <property type="protein sequence ID" value="SOO22163.1"/>
    <property type="molecule type" value="Genomic_DNA"/>
</dbReference>
<dbReference type="PRINTS" id="PR01488">
    <property type="entry name" value="RTXTOXINA"/>
</dbReference>
<keyword evidence="7" id="KW-0843">Virulence</keyword>
<sequence>MEFNQLQLDYALLAANVYGAKSSVRTELNTLQLPDGWAQIAESVSVTGFMARAYRNVATGEVVVSYAGTTNEEGATVNDWLSGNIPAGLGTISQSLEATVFYLEVLKLQNVDPAKTSFTGHSLGGGLASLMAVYFDKKAIVFDQAPFELSAASFTYEAYETILEIAGYDIPQSFRDYDQLEYNARKANVQQIVVAGEVLSYVTDNAFKINNGSPIVLDPQAEDLFGWGGSIGADFSRAVNLHSMTLLAGFMSSENFLQASTSYKELLPRIFEGAYKNISPENDRDSTLLELLVQRQISGEASLDTLAADLAKIATTNLRGAENSFVIRENGDRKELNLAAAFVDVVLAGIYQQANGRVPHDGFLGRMSEILTRADGYIKFDADALGRQAQRGVESLSQYVSARAQNLTLDTNLLERARWGVQDAAAMRYVGSDFDVRSDVVVALHGNNTIAVGGGDDLVLGGNGDDDISGGSGDDLLYGGAGFDTYRFLTNESLLVSTDRIYDSGGDGAVYLDNVAVTAGARLTETTWADSTGNLRLTMIADPVHRLIITNLLSGDTIHVERWQNGQLGISLDGEIGVLPPSGTKWDGDVTPEIANINGVFQGTDEAEALYTGFGTDTIDGGGGIDVINGGSGSDIINGGDGNDFIVEVARTARNLDRWIGAPPTDRTLASGVGFMVGLRSGDAEDARTYYEDVFLGLVGTIRDGGPAFYPDPELFADGGDIIDGGGGSDLIMSGEGNDVVDGGIGNDVISGGHDNDILLGNDGDDLIFGDQINGVLAGEEVANLSSAARADGDDIIDGGAGNDELRGDGGNDQIWGGQDDDVILGDTVGMDASRQGNDTLYGGEGQDRIWGGGGNDTISGDAGNDTIFGDFVVGQLGLQFHGADRISGGAGMDWVNGQGGDDVIDGGDDADTLLGGAGSDVINGGAGYDLIVGDDSDAPESEQGDDTIEGGSGDDTVLGMGGNDQLAGGEGNDSLYGDDQVGNFAGNDKLSGNAGDDYLDGGRGDDQLDGGTGNDTLYGGEGNDTYVINAGDGHDVVSGLGEVLAGSDTIAIRGIPKEAATFRRDGSALLLGFGADQSVRLDGFLGRGNGGHRIVFGDGAVIDQAEALRMLNTGTAAADQMQGSDQDDELHGEGGDDTLDGLEGNDSLNGGAGNDLLWGGGGNDTLLGGDGDDVLDGGAGDDLLDGGAGDSVYRFGLGYGNDVIAAGISMGLREVRLFNIAGPQELQFDRTDNALVLTILATGETLRIDDFFAVSIPTTKVLFADQSELSLEQVWHGANVITGSIGDDLIDGMGGDDLIRGMGGDDRLLGGDGNDLMYGDNQYSPYWWESGGADRMDGGAGNDTMYGNSGDDILLGGTGDDTLYGGLGDDRLVGGAGNDALQGEGGSDTYVFGRGHGADQVFESGAGLNDVETIEYDNTVVPSDVVVERSRFSDDLVLRIEGSNDRVTITRFFDALGEGQRPRIDVVRFADGTIWTVDDLVSMALQGSDGDDNLIAVRPRAEVIDGGAGNDRISASDYGDALHGGGGNDVVQGGGGNDVIDGGKGSDLLRGDTGNDIYLFGVGSGVDFINNGSGDAGDYDVVELKPGVGVEDVRLSRAGDALVIDVGAAGDRLVVLGHFLQDDGWYGGAVDGLRFADGTVWDAAALIERLGPELDPISVNFDNNPYVTQPGAAGYIIGVQDAGGNYYGAQTASTVFDLGHGQVRQFGGQADDVYVFGRGYGQHAVVDAGGTDQIRLNAGVDPESVSLLRAGGQLVIKLSEHDQISVEGFFSAGTGVIESLLFADGTHWDASYLRQYAVSSDVERHGSDSDDLLQGGVGDDRLYGNAGSDTLQGEKGNDLLDGGSGADMMYGGEGSDTYWVDDSGDVVVDDGYSSDPWSADINVVRAQVSYILGSNLQQLILDGFADLDGTGNEEANILLGNAGANVLRAVATDGYSYQADWIDGGEGDDTLIGAGGNDSLIGGLGNDRMEGGGGDDLYFVDSVGDVVVETADSGEGSFAIANADIAMTPSQTENSATQLSGAEPGPFGRLVPGEHRSRSGDTVVASIDFTLGENLEALLLVGNATIGTGNALGNMLSGNDRDNILRGLDGDDALFGRAGDDVLFGGDGSDQLYGGSGRDTLVGGDGDDTYYYGSGQGDDTVVNADVYGEDVLYLNEASFDEFGFARIGDDMVATFNDQPGSLTFKDWYTDAANRVDRMYDQNWTELTADQVDSLVGGAELSQLIGAMAHGEAGQEIHTQSWSEQNNASYPMIAQA</sequence>